<dbReference type="PANTHER" id="PTHR24408:SF47">
    <property type="entry name" value="ZINC FINGER PROTEIN HAM-2"/>
    <property type="match status" value="1"/>
</dbReference>
<dbReference type="Pfam" id="PF00096">
    <property type="entry name" value="zf-C2H2"/>
    <property type="match status" value="1"/>
</dbReference>
<dbReference type="AlphaFoldDB" id="A0A4U8UWW9"/>
<keyword evidence="6" id="KW-0175">Coiled coil</keyword>
<dbReference type="InterPro" id="IPR013087">
    <property type="entry name" value="Znf_C2H2_type"/>
</dbReference>
<proteinExistence type="predicted"/>
<feature type="domain" description="C2H2-type" evidence="8">
    <location>
        <begin position="16"/>
        <end position="39"/>
    </location>
</feature>
<evidence type="ECO:0000256" key="2">
    <source>
        <dbReference type="ARBA" id="ARBA00022737"/>
    </source>
</evidence>
<evidence type="ECO:0000313" key="10">
    <source>
        <dbReference type="Proteomes" id="UP000298663"/>
    </source>
</evidence>
<sequence>MPYRSELKRPDLKGQFPCTVCGKIFCHSSSLSRHRMQAHFKSFTCTQCNQEISSNETLRSHMFRIHSISRMFMCRCCNWAFPDKTSLHIHMQSMARSGLPGDVAVLARSSTETGPEGSPSQEMNCSSPGSRPESRNTASPEQNGSSRYGGSASNNNTSSAKNNNFLQRSIFPSMGTERADLLSSLSASANNEGANQWLSLWLANNPLPTSSPLFTDISASLITNGQGQLCSGGVDKDSSTTCTDVDNTSENNGSSLYDEVRNDSPMETISEACGLTSDTSRSDGSSRNKRKSRRPMQINSLINALAFNANSEAPANTTSLIDFVDEDAYQPPCKVTVTAIEDGKAISDQSSSAEQPSPTVSDSHTSGSSTQGSGLVSPKKCFDCHENSSHYESEIQQLRSQLTEESLKCDAVRERIDRIQKQFSAVMSAIGSENNITGKIRHLLNELSQIISV</sequence>
<keyword evidence="2" id="KW-0677">Repeat</keyword>
<feature type="region of interest" description="Disordered" evidence="7">
    <location>
        <begin position="108"/>
        <end position="164"/>
    </location>
</feature>
<feature type="region of interest" description="Disordered" evidence="7">
    <location>
        <begin position="233"/>
        <end position="297"/>
    </location>
</feature>
<keyword evidence="3 5" id="KW-0863">Zinc-finger</keyword>
<keyword evidence="4" id="KW-0862">Zinc</keyword>
<reference evidence="9 10" key="1">
    <citation type="journal article" date="2015" name="Genome Biol.">
        <title>Comparative genomics of Steinernema reveals deeply conserved gene regulatory networks.</title>
        <authorList>
            <person name="Dillman A.R."/>
            <person name="Macchietto M."/>
            <person name="Porter C.F."/>
            <person name="Rogers A."/>
            <person name="Williams B."/>
            <person name="Antoshechkin I."/>
            <person name="Lee M.M."/>
            <person name="Goodwin Z."/>
            <person name="Lu X."/>
            <person name="Lewis E.E."/>
            <person name="Goodrich-Blair H."/>
            <person name="Stock S.P."/>
            <person name="Adams B.J."/>
            <person name="Sternberg P.W."/>
            <person name="Mortazavi A."/>
        </authorList>
    </citation>
    <scope>NUCLEOTIDE SEQUENCE [LARGE SCALE GENOMIC DNA]</scope>
    <source>
        <strain evidence="9 10">ALL</strain>
    </source>
</reference>
<feature type="coiled-coil region" evidence="6">
    <location>
        <begin position="395"/>
        <end position="422"/>
    </location>
</feature>
<evidence type="ECO:0000256" key="5">
    <source>
        <dbReference type="PROSITE-ProRule" id="PRU00042"/>
    </source>
</evidence>
<accession>A0A4U8UWW9</accession>
<dbReference type="OrthoDB" id="6359816at2759"/>
<reference evidence="9 10" key="2">
    <citation type="journal article" date="2019" name="G3 (Bethesda)">
        <title>Hybrid Assembly of the Genome of the Entomopathogenic Nematode Steinernema carpocapsae Identifies the X-Chromosome.</title>
        <authorList>
            <person name="Serra L."/>
            <person name="Macchietto M."/>
            <person name="Macias-Munoz A."/>
            <person name="McGill C.J."/>
            <person name="Rodriguez I.M."/>
            <person name="Rodriguez B."/>
            <person name="Murad R."/>
            <person name="Mortazavi A."/>
        </authorList>
    </citation>
    <scope>NUCLEOTIDE SEQUENCE [LARGE SCALE GENOMIC DNA]</scope>
    <source>
        <strain evidence="9 10">ALL</strain>
    </source>
</reference>
<evidence type="ECO:0000256" key="4">
    <source>
        <dbReference type="ARBA" id="ARBA00022833"/>
    </source>
</evidence>
<evidence type="ECO:0000256" key="6">
    <source>
        <dbReference type="SAM" id="Coils"/>
    </source>
</evidence>
<dbReference type="GO" id="GO:0008270">
    <property type="term" value="F:zinc ion binding"/>
    <property type="evidence" value="ECO:0007669"/>
    <property type="project" value="UniProtKB-KW"/>
</dbReference>
<protein>
    <recommendedName>
        <fullName evidence="8">C2H2-type domain-containing protein</fullName>
    </recommendedName>
</protein>
<dbReference type="GO" id="GO:0000981">
    <property type="term" value="F:DNA-binding transcription factor activity, RNA polymerase II-specific"/>
    <property type="evidence" value="ECO:0007669"/>
    <property type="project" value="TreeGrafter"/>
</dbReference>
<evidence type="ECO:0000256" key="1">
    <source>
        <dbReference type="ARBA" id="ARBA00022723"/>
    </source>
</evidence>
<organism evidence="9 10">
    <name type="scientific">Steinernema carpocapsae</name>
    <name type="common">Entomopathogenic nematode</name>
    <dbReference type="NCBI Taxonomy" id="34508"/>
    <lineage>
        <taxon>Eukaryota</taxon>
        <taxon>Metazoa</taxon>
        <taxon>Ecdysozoa</taxon>
        <taxon>Nematoda</taxon>
        <taxon>Chromadorea</taxon>
        <taxon>Rhabditida</taxon>
        <taxon>Tylenchina</taxon>
        <taxon>Panagrolaimomorpha</taxon>
        <taxon>Strongyloidoidea</taxon>
        <taxon>Steinernematidae</taxon>
        <taxon>Steinernema</taxon>
    </lineage>
</organism>
<feature type="compositionally biased region" description="Polar residues" evidence="7">
    <location>
        <begin position="239"/>
        <end position="255"/>
    </location>
</feature>
<name>A0A4U8UWW9_STECR</name>
<keyword evidence="1" id="KW-0479">Metal-binding</keyword>
<evidence type="ECO:0000313" key="9">
    <source>
        <dbReference type="EMBL" id="TMS36348.1"/>
    </source>
</evidence>
<dbReference type="EMBL" id="AZBU02000001">
    <property type="protein sequence ID" value="TMS36348.1"/>
    <property type="molecule type" value="Genomic_DNA"/>
</dbReference>
<feature type="compositionally biased region" description="Low complexity" evidence="7">
    <location>
        <begin position="357"/>
        <end position="377"/>
    </location>
</feature>
<dbReference type="SMART" id="SM00355">
    <property type="entry name" value="ZnF_C2H2"/>
    <property type="match status" value="3"/>
</dbReference>
<feature type="compositionally biased region" description="Polar residues" evidence="7">
    <location>
        <begin position="347"/>
        <end position="356"/>
    </location>
</feature>
<dbReference type="PROSITE" id="PS00028">
    <property type="entry name" value="ZINC_FINGER_C2H2_1"/>
    <property type="match status" value="2"/>
</dbReference>
<evidence type="ECO:0000256" key="7">
    <source>
        <dbReference type="SAM" id="MobiDB-lite"/>
    </source>
</evidence>
<evidence type="ECO:0000259" key="8">
    <source>
        <dbReference type="PROSITE" id="PS50157"/>
    </source>
</evidence>
<feature type="compositionally biased region" description="Low complexity" evidence="7">
    <location>
        <begin position="151"/>
        <end position="164"/>
    </location>
</feature>
<feature type="domain" description="C2H2-type" evidence="8">
    <location>
        <begin position="43"/>
        <end position="71"/>
    </location>
</feature>
<dbReference type="PROSITE" id="PS50157">
    <property type="entry name" value="ZINC_FINGER_C2H2_2"/>
    <property type="match status" value="2"/>
</dbReference>
<dbReference type="SUPFAM" id="SSF57667">
    <property type="entry name" value="beta-beta-alpha zinc fingers"/>
    <property type="match status" value="2"/>
</dbReference>
<keyword evidence="10" id="KW-1185">Reference proteome</keyword>
<dbReference type="Proteomes" id="UP000298663">
    <property type="component" value="Unassembled WGS sequence"/>
</dbReference>
<gene>
    <name evidence="9" type="ORF">L596_003535</name>
</gene>
<dbReference type="Gene3D" id="3.30.160.60">
    <property type="entry name" value="Classic Zinc Finger"/>
    <property type="match status" value="1"/>
</dbReference>
<feature type="region of interest" description="Disordered" evidence="7">
    <location>
        <begin position="346"/>
        <end position="377"/>
    </location>
</feature>
<comment type="caution">
    <text evidence="9">The sequence shown here is derived from an EMBL/GenBank/DDBJ whole genome shotgun (WGS) entry which is preliminary data.</text>
</comment>
<dbReference type="PANTHER" id="PTHR24408">
    <property type="entry name" value="ZINC FINGER PROTEIN"/>
    <property type="match status" value="1"/>
</dbReference>
<dbReference type="GO" id="GO:0043565">
    <property type="term" value="F:sequence-specific DNA binding"/>
    <property type="evidence" value="ECO:0007669"/>
    <property type="project" value="TreeGrafter"/>
</dbReference>
<feature type="compositionally biased region" description="Polar residues" evidence="7">
    <location>
        <begin position="108"/>
        <end position="148"/>
    </location>
</feature>
<dbReference type="GO" id="GO:0005634">
    <property type="term" value="C:nucleus"/>
    <property type="evidence" value="ECO:0007669"/>
    <property type="project" value="TreeGrafter"/>
</dbReference>
<evidence type="ECO:0000256" key="3">
    <source>
        <dbReference type="ARBA" id="ARBA00022771"/>
    </source>
</evidence>
<dbReference type="InterPro" id="IPR036236">
    <property type="entry name" value="Znf_C2H2_sf"/>
</dbReference>